<dbReference type="PRINTS" id="PR00881">
    <property type="entry name" value="L7ARS6FAMILY"/>
</dbReference>
<feature type="region of interest" description="Disordered" evidence="5">
    <location>
        <begin position="1"/>
        <end position="24"/>
    </location>
</feature>
<feature type="domain" description="Ribosomal protein eL8/eL30/eS12/Gadd45" evidence="6">
    <location>
        <begin position="123"/>
        <end position="204"/>
    </location>
</feature>
<dbReference type="InterPro" id="IPR001921">
    <property type="entry name" value="Ribosomal_eL8_euk"/>
</dbReference>
<dbReference type="Gene3D" id="3.30.1330.30">
    <property type="match status" value="1"/>
</dbReference>
<comment type="caution">
    <text evidence="7">The sequence shown here is derived from an EMBL/GenBank/DDBJ whole genome shotgun (WGS) entry which is preliminary data.</text>
</comment>
<evidence type="ECO:0000259" key="6">
    <source>
        <dbReference type="Pfam" id="PF01248"/>
    </source>
</evidence>
<proteinExistence type="inferred from homology"/>
<sequence>MPSKKEVKKAPPKKEAAKPDPLFQATPRNFRVGGDIQPTRDLSRFVKWPRYVRLQRQKKILQQRLKVPPALNQFATTLDKNQAAELFKLLMKYQPEDKAAKADRVKALAEAKAAGGAAPEGKAPTVVKFGLKHVTYLVENKKAKLVCIASDVDPIELVVWLPALCKKMDVPYCIVKNKSRLGTVVHQKTAAVCCLTTVKKEDQHSLDQLRSNFKAMYNDNVAHARKWGGGIMGLKTQAKLAKREKALQAELAKKAQY</sequence>
<name>A0ABR1FHQ3_AURAN</name>
<dbReference type="SUPFAM" id="SSF55315">
    <property type="entry name" value="L30e-like"/>
    <property type="match status" value="1"/>
</dbReference>
<dbReference type="InterPro" id="IPR029064">
    <property type="entry name" value="Ribosomal_eL30-like_sf"/>
</dbReference>
<evidence type="ECO:0000256" key="2">
    <source>
        <dbReference type="ARBA" id="ARBA00022980"/>
    </source>
</evidence>
<dbReference type="PANTHER" id="PTHR23105">
    <property type="entry name" value="RIBOSOMAL PROTEIN L7AE FAMILY MEMBER"/>
    <property type="match status" value="1"/>
</dbReference>
<dbReference type="EMBL" id="JBBJCI010000421">
    <property type="protein sequence ID" value="KAK7230984.1"/>
    <property type="molecule type" value="Genomic_DNA"/>
</dbReference>
<organism evidence="7 8">
    <name type="scientific">Aureococcus anophagefferens</name>
    <name type="common">Harmful bloom alga</name>
    <dbReference type="NCBI Taxonomy" id="44056"/>
    <lineage>
        <taxon>Eukaryota</taxon>
        <taxon>Sar</taxon>
        <taxon>Stramenopiles</taxon>
        <taxon>Ochrophyta</taxon>
        <taxon>Pelagophyceae</taxon>
        <taxon>Pelagomonadales</taxon>
        <taxon>Pelagomonadaceae</taxon>
        <taxon>Aureococcus</taxon>
    </lineage>
</organism>
<gene>
    <name evidence="7" type="primary">DOCK4</name>
    <name evidence="7" type="ORF">SO694_00077148</name>
</gene>
<dbReference type="InterPro" id="IPR050257">
    <property type="entry name" value="eL8/uL1-like"/>
</dbReference>
<evidence type="ECO:0000313" key="8">
    <source>
        <dbReference type="Proteomes" id="UP001363151"/>
    </source>
</evidence>
<evidence type="ECO:0000256" key="4">
    <source>
        <dbReference type="RuleBase" id="RU367042"/>
    </source>
</evidence>
<feature type="compositionally biased region" description="Basic and acidic residues" evidence="5">
    <location>
        <begin position="1"/>
        <end position="18"/>
    </location>
</feature>
<accession>A0ABR1FHQ3</accession>
<evidence type="ECO:0000256" key="3">
    <source>
        <dbReference type="ARBA" id="ARBA00023274"/>
    </source>
</evidence>
<dbReference type="Pfam" id="PF01248">
    <property type="entry name" value="Ribosomal_L7Ae"/>
    <property type="match status" value="1"/>
</dbReference>
<dbReference type="InterPro" id="IPR004037">
    <property type="entry name" value="Ribosomal_eL8-like_CS"/>
</dbReference>
<comment type="function">
    <text evidence="4">Component of the ribosome.</text>
</comment>
<protein>
    <recommendedName>
        <fullName evidence="4">60S ribosomal protein L7a</fullName>
    </recommendedName>
</protein>
<evidence type="ECO:0000256" key="5">
    <source>
        <dbReference type="SAM" id="MobiDB-lite"/>
    </source>
</evidence>
<dbReference type="PROSITE" id="PS01082">
    <property type="entry name" value="RIBOSOMAL_L7AE"/>
    <property type="match status" value="1"/>
</dbReference>
<evidence type="ECO:0000256" key="1">
    <source>
        <dbReference type="ARBA" id="ARBA00007337"/>
    </source>
</evidence>
<reference evidence="7 8" key="1">
    <citation type="submission" date="2024-03" db="EMBL/GenBank/DDBJ databases">
        <title>Aureococcus anophagefferens CCMP1851 and Kratosvirus quantuckense: Draft genome of a second virus-susceptible host strain in the model system.</title>
        <authorList>
            <person name="Chase E."/>
            <person name="Truchon A.R."/>
            <person name="Schepens W."/>
            <person name="Wilhelm S.W."/>
        </authorList>
    </citation>
    <scope>NUCLEOTIDE SEQUENCE [LARGE SCALE GENOMIC DNA]</scope>
    <source>
        <strain evidence="7 8">CCMP1851</strain>
    </source>
</reference>
<dbReference type="InterPro" id="IPR018492">
    <property type="entry name" value="Ribosomal_eL8/Nhp2"/>
</dbReference>
<keyword evidence="8" id="KW-1185">Reference proteome</keyword>
<dbReference type="InterPro" id="IPR004038">
    <property type="entry name" value="Ribosomal_eL8/eL30/eS12/Gad45"/>
</dbReference>
<keyword evidence="3 4" id="KW-0687">Ribonucleoprotein</keyword>
<evidence type="ECO:0000313" key="7">
    <source>
        <dbReference type="EMBL" id="KAK7230984.1"/>
    </source>
</evidence>
<keyword evidence="2 4" id="KW-0689">Ribosomal protein</keyword>
<dbReference type="Proteomes" id="UP001363151">
    <property type="component" value="Unassembled WGS sequence"/>
</dbReference>
<dbReference type="PRINTS" id="PR00882">
    <property type="entry name" value="RIBOSOMALL7A"/>
</dbReference>
<comment type="similarity">
    <text evidence="1 4">Belongs to the eukaryotic ribosomal protein eL8 family.</text>
</comment>